<gene>
    <name evidence="1" type="ORF">B0188_05765</name>
</gene>
<evidence type="ECO:0000313" key="2">
    <source>
        <dbReference type="Proteomes" id="UP000190023"/>
    </source>
</evidence>
<name>A0A1T0B236_9PAST</name>
<dbReference type="OrthoDB" id="6871379at2"/>
<dbReference type="Pfam" id="PF10876">
    <property type="entry name" value="Phage_TAC_9"/>
    <property type="match status" value="1"/>
</dbReference>
<dbReference type="EMBL" id="MUYB01000021">
    <property type="protein sequence ID" value="OOS04167.1"/>
    <property type="molecule type" value="Genomic_DNA"/>
</dbReference>
<protein>
    <submittedName>
        <fullName evidence="1">Uncharacterized protein</fullName>
    </submittedName>
</protein>
<dbReference type="InterPro" id="IPR020351">
    <property type="entry name" value="Phage_TAC_9"/>
</dbReference>
<organism evidence="1 2">
    <name type="scientific">[Haemophilus] felis</name>
    <dbReference type="NCBI Taxonomy" id="123822"/>
    <lineage>
        <taxon>Bacteria</taxon>
        <taxon>Pseudomonadati</taxon>
        <taxon>Pseudomonadota</taxon>
        <taxon>Gammaproteobacteria</taxon>
        <taxon>Pasteurellales</taxon>
        <taxon>Pasteurellaceae</taxon>
    </lineage>
</organism>
<dbReference type="STRING" id="123822.B0188_05765"/>
<keyword evidence="2" id="KW-1185">Reference proteome</keyword>
<comment type="caution">
    <text evidence="1">The sequence shown here is derived from an EMBL/GenBank/DDBJ whole genome shotgun (WGS) entry which is preliminary data.</text>
</comment>
<sequence length="139" mass="15493">MEMQHEFELDNVQYVMTPANAMSAWSAVKNALKLVQGVDLSSVKVESQEKIGYAVLTHLLGSLGDPAVKALEDIVLKHTSCNVEGVKYRLSDNPDKHFNQYRHHLIKVLMEGVIYQFADFFSGGKALLSDMLPANTQVK</sequence>
<reference evidence="1 2" key="1">
    <citation type="submission" date="2017-02" db="EMBL/GenBank/DDBJ databases">
        <title>Draft genome sequence of Haemophilus felis CCUG 31170 type strain.</title>
        <authorList>
            <person name="Engstrom-Jakobsson H."/>
            <person name="Salva-Serra F."/>
            <person name="Thorell K."/>
            <person name="Gonzales-Siles L."/>
            <person name="Karlsson R."/>
            <person name="Boulund F."/>
            <person name="Engstrand L."/>
            <person name="Kristiansson E."/>
            <person name="Moore E."/>
        </authorList>
    </citation>
    <scope>NUCLEOTIDE SEQUENCE [LARGE SCALE GENOMIC DNA]</scope>
    <source>
        <strain evidence="1 2">CCUG 31170</strain>
    </source>
</reference>
<accession>A0A1T0B236</accession>
<evidence type="ECO:0000313" key="1">
    <source>
        <dbReference type="EMBL" id="OOS04167.1"/>
    </source>
</evidence>
<dbReference type="Proteomes" id="UP000190023">
    <property type="component" value="Unassembled WGS sequence"/>
</dbReference>
<proteinExistence type="predicted"/>
<dbReference type="AlphaFoldDB" id="A0A1T0B236"/>